<feature type="transmembrane region" description="Helical" evidence="9">
    <location>
        <begin position="6"/>
        <end position="24"/>
    </location>
</feature>
<name>G3BJW7_MYTCA</name>
<keyword evidence="9" id="KW-1278">Translocase</keyword>
<dbReference type="EC" id="7.1.1.2" evidence="9"/>
<evidence type="ECO:0000256" key="3">
    <source>
        <dbReference type="ARBA" id="ARBA00021007"/>
    </source>
</evidence>
<evidence type="ECO:0000256" key="7">
    <source>
        <dbReference type="ARBA" id="ARBA00023136"/>
    </source>
</evidence>
<organism evidence="10">
    <name type="scientific">Mytilus californianus</name>
    <name type="common">California mussel</name>
    <dbReference type="NCBI Taxonomy" id="6549"/>
    <lineage>
        <taxon>Eukaryota</taxon>
        <taxon>Metazoa</taxon>
        <taxon>Spiralia</taxon>
        <taxon>Lophotrochozoa</taxon>
        <taxon>Mollusca</taxon>
        <taxon>Bivalvia</taxon>
        <taxon>Autobranchia</taxon>
        <taxon>Pteriomorphia</taxon>
        <taxon>Mytilida</taxon>
        <taxon>Mytiloidea</taxon>
        <taxon>Mytilidae</taxon>
        <taxon>Mytilinae</taxon>
        <taxon>Mytilus</taxon>
    </lineage>
</organism>
<keyword evidence="9" id="KW-0830">Ubiquinone</keyword>
<keyword evidence="7 9" id="KW-0472">Membrane</keyword>
<dbReference type="SMR" id="G3BJW7"/>
<dbReference type="AlphaFoldDB" id="G3BJW7"/>
<keyword evidence="4 9" id="KW-0813">Transport</keyword>
<sequence length="116" mass="13108">MIMPMSVFTVLLISGLFTVIFLGLSEKKGSDREKCSPYECGFEAIGGARSSFSVRFFLLGVLFVVFDVEVVLLIPLIYMMVGYKSIWGVGSCWLFLFVLFVGLIHEYREGSLDWIK</sequence>
<keyword evidence="9" id="KW-0249">Electron transport</keyword>
<dbReference type="InterPro" id="IPR000440">
    <property type="entry name" value="NADH_UbQ/plastoQ_OxRdtase_su3"/>
</dbReference>
<dbReference type="GO" id="GO:0031966">
    <property type="term" value="C:mitochondrial membrane"/>
    <property type="evidence" value="ECO:0007669"/>
    <property type="project" value="UniProtKB-SubCell"/>
</dbReference>
<comment type="similarity">
    <text evidence="2 9">Belongs to the complex I subunit 3 family.</text>
</comment>
<evidence type="ECO:0000256" key="4">
    <source>
        <dbReference type="ARBA" id="ARBA00022448"/>
    </source>
</evidence>
<dbReference type="Pfam" id="PF00507">
    <property type="entry name" value="Oxidored_q4"/>
    <property type="match status" value="1"/>
</dbReference>
<protein>
    <recommendedName>
        <fullName evidence="3 9">NADH-ubiquinone oxidoreductase chain 3</fullName>
        <ecNumber evidence="9">7.1.1.2</ecNumber>
    </recommendedName>
</protein>
<evidence type="ECO:0000256" key="6">
    <source>
        <dbReference type="ARBA" id="ARBA00022989"/>
    </source>
</evidence>
<evidence type="ECO:0000313" key="10">
    <source>
        <dbReference type="EMBL" id="ACV65364.1"/>
    </source>
</evidence>
<dbReference type="EMBL" id="GQ527173">
    <property type="protein sequence ID" value="ACV65364.1"/>
    <property type="molecule type" value="Genomic_DNA"/>
</dbReference>
<comment type="catalytic activity">
    <reaction evidence="8 9">
        <text>a ubiquinone + NADH + 5 H(+)(in) = a ubiquinol + NAD(+) + 4 H(+)(out)</text>
        <dbReference type="Rhea" id="RHEA:29091"/>
        <dbReference type="Rhea" id="RHEA-COMP:9565"/>
        <dbReference type="Rhea" id="RHEA-COMP:9566"/>
        <dbReference type="ChEBI" id="CHEBI:15378"/>
        <dbReference type="ChEBI" id="CHEBI:16389"/>
        <dbReference type="ChEBI" id="CHEBI:17976"/>
        <dbReference type="ChEBI" id="CHEBI:57540"/>
        <dbReference type="ChEBI" id="CHEBI:57945"/>
        <dbReference type="EC" id="7.1.1.2"/>
    </reaction>
</comment>
<evidence type="ECO:0000256" key="1">
    <source>
        <dbReference type="ARBA" id="ARBA00004370"/>
    </source>
</evidence>
<keyword evidence="9" id="KW-0679">Respiratory chain</keyword>
<comment type="function">
    <text evidence="9">Core subunit of the mitochondrial membrane respiratory chain NADH dehydrogenase (Complex I) which catalyzes electron transfer from NADH through the respiratory chain, using ubiquinone as an electron acceptor. Essential for the catalytic activity of complex I.</text>
</comment>
<dbReference type="Gene3D" id="1.20.58.1610">
    <property type="entry name" value="NADH:ubiquinone/plastoquinone oxidoreductase, chain 3"/>
    <property type="match status" value="1"/>
</dbReference>
<evidence type="ECO:0000256" key="8">
    <source>
        <dbReference type="ARBA" id="ARBA00049551"/>
    </source>
</evidence>
<reference evidence="10" key="1">
    <citation type="submission" date="2009-08" db="EMBL/GenBank/DDBJ databases">
        <title>A comparison of complete sequences of maternally and paternally inherited mitochondrial genomes from different species of the mussel genus Mytilus.</title>
        <authorList>
            <person name="Kousathanas A."/>
            <person name="Ort B.S."/>
            <person name="Ladoukakis E.D."/>
            <person name="Pogson G.H."/>
            <person name="Kenchington E."/>
            <person name="Rodakis G.C."/>
            <person name="Zouros E."/>
        </authorList>
    </citation>
    <scope>NUCLEOTIDE SEQUENCE</scope>
    <source>
        <strain evidence="10">TP226M</strain>
    </source>
</reference>
<keyword evidence="9" id="KW-0520">NAD</keyword>
<dbReference type="InterPro" id="IPR038430">
    <property type="entry name" value="NDAH_ubi_oxred_su3_sf"/>
</dbReference>
<accession>G3BJW7</accession>
<evidence type="ECO:0000256" key="9">
    <source>
        <dbReference type="RuleBase" id="RU003640"/>
    </source>
</evidence>
<dbReference type="PANTHER" id="PTHR11058:SF9">
    <property type="entry name" value="NADH-UBIQUINONE OXIDOREDUCTASE CHAIN 3"/>
    <property type="match status" value="1"/>
</dbReference>
<dbReference type="PANTHER" id="PTHR11058">
    <property type="entry name" value="NADH-UBIQUINONE OXIDOREDUCTASE CHAIN 3"/>
    <property type="match status" value="1"/>
</dbReference>
<proteinExistence type="inferred from homology"/>
<gene>
    <name evidence="10" type="primary">nad3</name>
</gene>
<evidence type="ECO:0000256" key="2">
    <source>
        <dbReference type="ARBA" id="ARBA00008472"/>
    </source>
</evidence>
<keyword evidence="5 9" id="KW-0812">Transmembrane</keyword>
<feature type="transmembrane region" description="Helical" evidence="9">
    <location>
        <begin position="86"/>
        <end position="104"/>
    </location>
</feature>
<geneLocation type="mitochondrion" evidence="10"/>
<evidence type="ECO:0000256" key="5">
    <source>
        <dbReference type="ARBA" id="ARBA00022692"/>
    </source>
</evidence>
<dbReference type="GO" id="GO:0008137">
    <property type="term" value="F:NADH dehydrogenase (ubiquinone) activity"/>
    <property type="evidence" value="ECO:0007669"/>
    <property type="project" value="UniProtKB-UniRule"/>
</dbReference>
<keyword evidence="6 9" id="KW-1133">Transmembrane helix</keyword>
<comment type="subcellular location">
    <subcellularLocation>
        <location evidence="1">Membrane</location>
    </subcellularLocation>
    <subcellularLocation>
        <location evidence="9">Mitochondrion membrane</location>
        <topology evidence="9">Multi-pass membrane protein</topology>
    </subcellularLocation>
</comment>
<keyword evidence="9 10" id="KW-0496">Mitochondrion</keyword>
<dbReference type="GO" id="GO:0030964">
    <property type="term" value="C:NADH dehydrogenase complex"/>
    <property type="evidence" value="ECO:0007669"/>
    <property type="project" value="TreeGrafter"/>
</dbReference>
<feature type="transmembrane region" description="Helical" evidence="9">
    <location>
        <begin position="56"/>
        <end position="80"/>
    </location>
</feature>